<dbReference type="Proteomes" id="UP000326903">
    <property type="component" value="Unassembled WGS sequence"/>
</dbReference>
<evidence type="ECO:0000256" key="6">
    <source>
        <dbReference type="ARBA" id="ARBA00023136"/>
    </source>
</evidence>
<keyword evidence="4" id="KW-0560">Oxidoreductase</keyword>
<dbReference type="InterPro" id="IPR051689">
    <property type="entry name" value="Sterol_desaturase/TMEM195"/>
</dbReference>
<reference evidence="9 10" key="1">
    <citation type="submission" date="2019-09" db="EMBL/GenBank/DDBJ databases">
        <title>Draft genome sequence of Ginsengibacter sp. BR5-29.</title>
        <authorList>
            <person name="Im W.-T."/>
        </authorList>
    </citation>
    <scope>NUCLEOTIDE SEQUENCE [LARGE SCALE GENOMIC DNA]</scope>
    <source>
        <strain evidence="9 10">BR5-29</strain>
    </source>
</reference>
<dbReference type="AlphaFoldDB" id="A0A5J5IF81"/>
<dbReference type="GO" id="GO:0005506">
    <property type="term" value="F:iron ion binding"/>
    <property type="evidence" value="ECO:0007669"/>
    <property type="project" value="InterPro"/>
</dbReference>
<dbReference type="GO" id="GO:0016020">
    <property type="term" value="C:membrane"/>
    <property type="evidence" value="ECO:0007669"/>
    <property type="project" value="GOC"/>
</dbReference>
<organism evidence="9 10">
    <name type="scientific">Ginsengibacter hankyongi</name>
    <dbReference type="NCBI Taxonomy" id="2607284"/>
    <lineage>
        <taxon>Bacteria</taxon>
        <taxon>Pseudomonadati</taxon>
        <taxon>Bacteroidota</taxon>
        <taxon>Chitinophagia</taxon>
        <taxon>Chitinophagales</taxon>
        <taxon>Chitinophagaceae</taxon>
        <taxon>Ginsengibacter</taxon>
    </lineage>
</organism>
<feature type="transmembrane region" description="Helical" evidence="7">
    <location>
        <begin position="46"/>
        <end position="68"/>
    </location>
</feature>
<dbReference type="EMBL" id="VYQF01000003">
    <property type="protein sequence ID" value="KAA9038553.1"/>
    <property type="molecule type" value="Genomic_DNA"/>
</dbReference>
<dbReference type="PANTHER" id="PTHR21624">
    <property type="entry name" value="STEROL DESATURASE-RELATED PROTEIN"/>
    <property type="match status" value="1"/>
</dbReference>
<sequence length="283" mass="33335">MHHLITFLSHSSDETEALTFSLALLVCWNIERMAGLAVNYTKLKHAFLNAQFILTGLIPQFVTGYFFVKAIRWTTMHNFGILHHLPYVQHPVILFLMSFVFLDLGEYIYHVIMHKVDRLWMFHAVHHCDHIVDVSTTLREHPCENLIRNLFTIIWIFFSGALFWTVFLRQLIQIFSNLLAHMNYRLPEKLDSIIGLVFITPNLHQVHHHYQRPNTDSNYGDVLSIWDRLFGTFNRVPYKDIVFGVDTYMDQQANSKYLSLLKLPFGKIHKRKLPVQLTENEIN</sequence>
<evidence type="ECO:0000256" key="7">
    <source>
        <dbReference type="SAM" id="Phobius"/>
    </source>
</evidence>
<feature type="domain" description="Fatty acid hydroxylase" evidence="8">
    <location>
        <begin position="96"/>
        <end position="232"/>
    </location>
</feature>
<name>A0A5J5IF81_9BACT</name>
<evidence type="ECO:0000259" key="8">
    <source>
        <dbReference type="Pfam" id="PF04116"/>
    </source>
</evidence>
<dbReference type="RefSeq" id="WP_150415274.1">
    <property type="nucleotide sequence ID" value="NZ_VYQF01000003.1"/>
</dbReference>
<dbReference type="InterPro" id="IPR006694">
    <property type="entry name" value="Fatty_acid_hydroxylase"/>
</dbReference>
<feature type="transmembrane region" description="Helical" evidence="7">
    <location>
        <begin position="88"/>
        <end position="109"/>
    </location>
</feature>
<evidence type="ECO:0000256" key="4">
    <source>
        <dbReference type="ARBA" id="ARBA00023002"/>
    </source>
</evidence>
<dbReference type="Pfam" id="PF04116">
    <property type="entry name" value="FA_hydroxylase"/>
    <property type="match status" value="1"/>
</dbReference>
<evidence type="ECO:0000256" key="1">
    <source>
        <dbReference type="ARBA" id="ARBA00004127"/>
    </source>
</evidence>
<dbReference type="GO" id="GO:0012505">
    <property type="term" value="C:endomembrane system"/>
    <property type="evidence" value="ECO:0007669"/>
    <property type="project" value="UniProtKB-SubCell"/>
</dbReference>
<protein>
    <submittedName>
        <fullName evidence="9">Sterol desaturase family protein</fullName>
    </submittedName>
</protein>
<keyword evidence="6 7" id="KW-0472">Membrane</keyword>
<accession>A0A5J5IF81</accession>
<proteinExistence type="predicted"/>
<dbReference type="GO" id="GO:0008610">
    <property type="term" value="P:lipid biosynthetic process"/>
    <property type="evidence" value="ECO:0007669"/>
    <property type="project" value="InterPro"/>
</dbReference>
<keyword evidence="3 7" id="KW-1133">Transmembrane helix</keyword>
<evidence type="ECO:0000313" key="9">
    <source>
        <dbReference type="EMBL" id="KAA9038553.1"/>
    </source>
</evidence>
<evidence type="ECO:0000256" key="2">
    <source>
        <dbReference type="ARBA" id="ARBA00022692"/>
    </source>
</evidence>
<evidence type="ECO:0000313" key="10">
    <source>
        <dbReference type="Proteomes" id="UP000326903"/>
    </source>
</evidence>
<keyword evidence="2 7" id="KW-0812">Transmembrane</keyword>
<dbReference type="GO" id="GO:0050479">
    <property type="term" value="F:glyceryl-ether monooxygenase activity"/>
    <property type="evidence" value="ECO:0007669"/>
    <property type="project" value="TreeGrafter"/>
</dbReference>
<keyword evidence="5" id="KW-0443">Lipid metabolism</keyword>
<keyword evidence="10" id="KW-1185">Reference proteome</keyword>
<dbReference type="PANTHER" id="PTHR21624:SF1">
    <property type="entry name" value="ALKYLGLYCEROL MONOOXYGENASE"/>
    <property type="match status" value="1"/>
</dbReference>
<evidence type="ECO:0000256" key="5">
    <source>
        <dbReference type="ARBA" id="ARBA00023098"/>
    </source>
</evidence>
<gene>
    <name evidence="9" type="ORF">FW778_13420</name>
</gene>
<comment type="caution">
    <text evidence="9">The sequence shown here is derived from an EMBL/GenBank/DDBJ whole genome shotgun (WGS) entry which is preliminary data.</text>
</comment>
<evidence type="ECO:0000256" key="3">
    <source>
        <dbReference type="ARBA" id="ARBA00022989"/>
    </source>
</evidence>
<dbReference type="GO" id="GO:0006643">
    <property type="term" value="P:membrane lipid metabolic process"/>
    <property type="evidence" value="ECO:0007669"/>
    <property type="project" value="TreeGrafter"/>
</dbReference>
<comment type="subcellular location">
    <subcellularLocation>
        <location evidence="1">Endomembrane system</location>
        <topology evidence="1">Multi-pass membrane protein</topology>
    </subcellularLocation>
</comment>
<feature type="transmembrane region" description="Helical" evidence="7">
    <location>
        <begin position="146"/>
        <end position="167"/>
    </location>
</feature>